<proteinExistence type="predicted"/>
<dbReference type="RefSeq" id="WP_200806569.1">
    <property type="nucleotide sequence ID" value="NZ_FUXC01000010.1"/>
</dbReference>
<dbReference type="Pfam" id="PF00583">
    <property type="entry name" value="Acetyltransf_1"/>
    <property type="match status" value="1"/>
</dbReference>
<dbReference type="InterPro" id="IPR000182">
    <property type="entry name" value="GNAT_dom"/>
</dbReference>
<dbReference type="STRING" id="225004.SAMN02745152_01699"/>
<reference evidence="4 5" key="1">
    <citation type="submission" date="2017-02" db="EMBL/GenBank/DDBJ databases">
        <authorList>
            <person name="Peterson S.W."/>
        </authorList>
    </citation>
    <scope>NUCLEOTIDE SEQUENCE [LARGE SCALE GENOMIC DNA]</scope>
    <source>
        <strain evidence="4 5">ATCC BAA-909</strain>
    </source>
</reference>
<feature type="domain" description="N-acetyltransferase" evidence="3">
    <location>
        <begin position="8"/>
        <end position="180"/>
    </location>
</feature>
<dbReference type="Proteomes" id="UP000190395">
    <property type="component" value="Unassembled WGS sequence"/>
</dbReference>
<dbReference type="PANTHER" id="PTHR43877:SF2">
    <property type="entry name" value="AMINOALKYLPHOSPHONATE N-ACETYLTRANSFERASE-RELATED"/>
    <property type="match status" value="1"/>
</dbReference>
<evidence type="ECO:0000256" key="2">
    <source>
        <dbReference type="ARBA" id="ARBA00023315"/>
    </source>
</evidence>
<dbReference type="GO" id="GO:0005840">
    <property type="term" value="C:ribosome"/>
    <property type="evidence" value="ECO:0007669"/>
    <property type="project" value="UniProtKB-KW"/>
</dbReference>
<keyword evidence="1" id="KW-0808">Transferase</keyword>
<organism evidence="4 5">
    <name type="scientific">Treponema berlinense</name>
    <dbReference type="NCBI Taxonomy" id="225004"/>
    <lineage>
        <taxon>Bacteria</taxon>
        <taxon>Pseudomonadati</taxon>
        <taxon>Spirochaetota</taxon>
        <taxon>Spirochaetia</taxon>
        <taxon>Spirochaetales</taxon>
        <taxon>Treponemataceae</taxon>
        <taxon>Treponema</taxon>
    </lineage>
</organism>
<dbReference type="EMBL" id="FUXC01000010">
    <property type="protein sequence ID" value="SJZ94394.1"/>
    <property type="molecule type" value="Genomic_DNA"/>
</dbReference>
<dbReference type="InterPro" id="IPR016181">
    <property type="entry name" value="Acyl_CoA_acyltransferase"/>
</dbReference>
<evidence type="ECO:0000256" key="1">
    <source>
        <dbReference type="ARBA" id="ARBA00022679"/>
    </source>
</evidence>
<dbReference type="PROSITE" id="PS51186">
    <property type="entry name" value="GNAT"/>
    <property type="match status" value="1"/>
</dbReference>
<keyword evidence="4" id="KW-0687">Ribonucleoprotein</keyword>
<accession>A0A1T4PRY0</accession>
<evidence type="ECO:0000259" key="3">
    <source>
        <dbReference type="PROSITE" id="PS51186"/>
    </source>
</evidence>
<dbReference type="GO" id="GO:0016747">
    <property type="term" value="F:acyltransferase activity, transferring groups other than amino-acyl groups"/>
    <property type="evidence" value="ECO:0007669"/>
    <property type="project" value="InterPro"/>
</dbReference>
<gene>
    <name evidence="4" type="ORF">SAMN02745152_01699</name>
</gene>
<dbReference type="CDD" id="cd04301">
    <property type="entry name" value="NAT_SF"/>
    <property type="match status" value="1"/>
</dbReference>
<keyword evidence="5" id="KW-1185">Reference proteome</keyword>
<evidence type="ECO:0000313" key="4">
    <source>
        <dbReference type="EMBL" id="SJZ94394.1"/>
    </source>
</evidence>
<name>A0A1T4PRY0_9SPIR</name>
<evidence type="ECO:0000313" key="5">
    <source>
        <dbReference type="Proteomes" id="UP000190395"/>
    </source>
</evidence>
<keyword evidence="4" id="KW-0689">Ribosomal protein</keyword>
<dbReference type="PANTHER" id="PTHR43877">
    <property type="entry name" value="AMINOALKYLPHOSPHONATE N-ACETYLTRANSFERASE-RELATED-RELATED"/>
    <property type="match status" value="1"/>
</dbReference>
<dbReference type="AlphaFoldDB" id="A0A1T4PRY0"/>
<dbReference type="GeneID" id="303367930"/>
<sequence>MDTNISRIIIRKATQKDSVAVQRIYDNIHTEEENGRATIGWIRGIYPDARTIKDALERQDLFVAETDGKIIGTVIFNQLQVDSYKDAPWQYDALDSEIMVMHTLVIDPSEKGRGLGKEVAKFYEQYALDNGCHYLRIDTNEKNSTARSFYKKLGYKEIGIKGCTFNGIKGVNLVLLEKKI</sequence>
<keyword evidence="2" id="KW-0012">Acyltransferase</keyword>
<dbReference type="Gene3D" id="3.40.630.30">
    <property type="match status" value="1"/>
</dbReference>
<protein>
    <submittedName>
        <fullName evidence="4">Ribosomal protein S18 acetylase RimI</fullName>
    </submittedName>
</protein>
<dbReference type="SUPFAM" id="SSF55729">
    <property type="entry name" value="Acyl-CoA N-acyltransferases (Nat)"/>
    <property type="match status" value="1"/>
</dbReference>
<dbReference type="InterPro" id="IPR050832">
    <property type="entry name" value="Bact_Acetyltransf"/>
</dbReference>